<dbReference type="CDD" id="cd10146">
    <property type="entry name" value="LabA_like_C"/>
    <property type="match status" value="1"/>
</dbReference>
<name>A0A317MXD5_9GAMM</name>
<dbReference type="PROSITE" id="PS51644">
    <property type="entry name" value="HTH_OST"/>
    <property type="match status" value="1"/>
</dbReference>
<evidence type="ECO:0000313" key="2">
    <source>
        <dbReference type="EMBL" id="PWV62508.1"/>
    </source>
</evidence>
<dbReference type="PANTHER" id="PTHR35811:SF1">
    <property type="entry name" value="HTH OST-TYPE DOMAIN-CONTAINING PROTEIN"/>
    <property type="match status" value="1"/>
</dbReference>
<keyword evidence="3" id="KW-1185">Reference proteome</keyword>
<sequence length="322" mass="35241">MDGARACPRRLALLIDAENVHETGCLRGLFAALARHGDVRIRRAYGDWSGERLRHWREYLAQHAIQAVQVFPTVNSKNAADIALVIDAMDVLHAGRVDGFCLLASDSDYTRLAVRLREAGQFVLVAGRDNTPQALRKAADLFLAIEPLDDTPRVAVPVPTTDVVAEVKGDIKSAALLQRDPLPLLHKALQDGSWVALSSLGQVLRKLEPGFDVAHYGFSTLTALVCACEQTVERRTESGGHLSVRLRGRQGDAAMLLRQALTPGVWLTLSAVGIALRKVDPAFNVKRYGHAQLQKLLLAHPQLIECRRAVDSGAVQQIRLRA</sequence>
<dbReference type="CDD" id="cd11297">
    <property type="entry name" value="PIN_LabA-like_N_1"/>
    <property type="match status" value="1"/>
</dbReference>
<evidence type="ECO:0000313" key="3">
    <source>
        <dbReference type="Proteomes" id="UP000246569"/>
    </source>
</evidence>
<comment type="caution">
    <text evidence="2">The sequence shown here is derived from an EMBL/GenBank/DDBJ whole genome shotgun (WGS) entry which is preliminary data.</text>
</comment>
<dbReference type="InterPro" id="IPR041966">
    <property type="entry name" value="LOTUS-like"/>
</dbReference>
<organism evidence="2 3">
    <name type="scientific">Plasticicumulans acidivorans</name>
    <dbReference type="NCBI Taxonomy" id="886464"/>
    <lineage>
        <taxon>Bacteria</taxon>
        <taxon>Pseudomonadati</taxon>
        <taxon>Pseudomonadota</taxon>
        <taxon>Gammaproteobacteria</taxon>
        <taxon>Candidatus Competibacteraceae</taxon>
        <taxon>Plasticicumulans</taxon>
    </lineage>
</organism>
<dbReference type="Gene3D" id="3.40.50.1010">
    <property type="entry name" value="5'-nuclease"/>
    <property type="match status" value="1"/>
</dbReference>
<gene>
    <name evidence="2" type="ORF">C7443_104304</name>
</gene>
<dbReference type="Pfam" id="PF01936">
    <property type="entry name" value="NYN"/>
    <property type="match status" value="1"/>
</dbReference>
<feature type="domain" description="HTH OST-type" evidence="1">
    <location>
        <begin position="173"/>
        <end position="248"/>
    </location>
</feature>
<protein>
    <submittedName>
        <fullName evidence="2">Uncharacterized LabA/DUF88 family protein</fullName>
    </submittedName>
</protein>
<dbReference type="Gene3D" id="3.30.420.610">
    <property type="entry name" value="LOTUS domain-like"/>
    <property type="match status" value="2"/>
</dbReference>
<dbReference type="OrthoDB" id="9783963at2"/>
<dbReference type="Proteomes" id="UP000246569">
    <property type="component" value="Unassembled WGS sequence"/>
</dbReference>
<dbReference type="EMBL" id="QGTJ01000004">
    <property type="protein sequence ID" value="PWV62508.1"/>
    <property type="molecule type" value="Genomic_DNA"/>
</dbReference>
<accession>A0A317MXD5</accession>
<proteinExistence type="predicted"/>
<dbReference type="Pfam" id="PF12872">
    <property type="entry name" value="OST-HTH"/>
    <property type="match status" value="2"/>
</dbReference>
<dbReference type="GO" id="GO:0004540">
    <property type="term" value="F:RNA nuclease activity"/>
    <property type="evidence" value="ECO:0007669"/>
    <property type="project" value="InterPro"/>
</dbReference>
<dbReference type="AlphaFoldDB" id="A0A317MXD5"/>
<evidence type="ECO:0000259" key="1">
    <source>
        <dbReference type="PROSITE" id="PS51644"/>
    </source>
</evidence>
<dbReference type="InterPro" id="IPR021139">
    <property type="entry name" value="NYN"/>
</dbReference>
<reference evidence="2 3" key="1">
    <citation type="submission" date="2018-05" db="EMBL/GenBank/DDBJ databases">
        <title>Genomic Encyclopedia of Type Strains, Phase IV (KMG-IV): sequencing the most valuable type-strain genomes for metagenomic binning, comparative biology and taxonomic classification.</title>
        <authorList>
            <person name="Goeker M."/>
        </authorList>
    </citation>
    <scope>NUCLEOTIDE SEQUENCE [LARGE SCALE GENOMIC DNA]</scope>
    <source>
        <strain evidence="2 3">DSM 23606</strain>
    </source>
</reference>
<dbReference type="PANTHER" id="PTHR35811">
    <property type="entry name" value="SLR1870 PROTEIN"/>
    <property type="match status" value="1"/>
</dbReference>
<dbReference type="InterPro" id="IPR025605">
    <property type="entry name" value="OST-HTH/LOTUS_dom"/>
</dbReference>